<protein>
    <submittedName>
        <fullName evidence="2">Uncharacterized protein</fullName>
    </submittedName>
</protein>
<sequence length="84" mass="9821">MTEDNFAEHFNSYSDTVLLKGFNRQVEWTKNDVPFWVTTMDQEKVFRVGAEYGTQKEEQEAKLEAKRLTRAQKAETRNGRNTSS</sequence>
<dbReference type="Proteomes" id="UP000230233">
    <property type="component" value="Chromosome II"/>
</dbReference>
<gene>
    <name evidence="2" type="primary">Cnig_chr_II.g7499</name>
    <name evidence="2" type="ORF">B9Z55_007499</name>
</gene>
<dbReference type="AlphaFoldDB" id="A0A2G5VA06"/>
<evidence type="ECO:0000313" key="2">
    <source>
        <dbReference type="EMBL" id="PIC48582.1"/>
    </source>
</evidence>
<evidence type="ECO:0000313" key="3">
    <source>
        <dbReference type="Proteomes" id="UP000230233"/>
    </source>
</evidence>
<dbReference type="EMBL" id="PDUG01000002">
    <property type="protein sequence ID" value="PIC48582.1"/>
    <property type="molecule type" value="Genomic_DNA"/>
</dbReference>
<organism evidence="2 3">
    <name type="scientific">Caenorhabditis nigoni</name>
    <dbReference type="NCBI Taxonomy" id="1611254"/>
    <lineage>
        <taxon>Eukaryota</taxon>
        <taxon>Metazoa</taxon>
        <taxon>Ecdysozoa</taxon>
        <taxon>Nematoda</taxon>
        <taxon>Chromadorea</taxon>
        <taxon>Rhabditida</taxon>
        <taxon>Rhabditina</taxon>
        <taxon>Rhabditomorpha</taxon>
        <taxon>Rhabditoidea</taxon>
        <taxon>Rhabditidae</taxon>
        <taxon>Peloderinae</taxon>
        <taxon>Caenorhabditis</taxon>
    </lineage>
</organism>
<name>A0A2G5VA06_9PELO</name>
<feature type="region of interest" description="Disordered" evidence="1">
    <location>
        <begin position="56"/>
        <end position="84"/>
    </location>
</feature>
<evidence type="ECO:0000256" key="1">
    <source>
        <dbReference type="SAM" id="MobiDB-lite"/>
    </source>
</evidence>
<keyword evidence="3" id="KW-1185">Reference proteome</keyword>
<proteinExistence type="predicted"/>
<comment type="caution">
    <text evidence="2">The sequence shown here is derived from an EMBL/GenBank/DDBJ whole genome shotgun (WGS) entry which is preliminary data.</text>
</comment>
<reference evidence="3" key="1">
    <citation type="submission" date="2017-10" db="EMBL/GenBank/DDBJ databases">
        <title>Rapid genome shrinkage in a self-fertile nematode reveals novel sperm competition proteins.</title>
        <authorList>
            <person name="Yin D."/>
            <person name="Schwarz E.M."/>
            <person name="Thomas C.G."/>
            <person name="Felde R.L."/>
            <person name="Korf I.F."/>
            <person name="Cutter A.D."/>
            <person name="Schartner C.M."/>
            <person name="Ralston E.J."/>
            <person name="Meyer B.J."/>
            <person name="Haag E.S."/>
        </authorList>
    </citation>
    <scope>NUCLEOTIDE SEQUENCE [LARGE SCALE GENOMIC DNA]</scope>
    <source>
        <strain evidence="3">JU1422</strain>
    </source>
</reference>
<feature type="compositionally biased region" description="Basic and acidic residues" evidence="1">
    <location>
        <begin position="56"/>
        <end position="78"/>
    </location>
</feature>
<accession>A0A2G5VA06</accession>